<protein>
    <submittedName>
        <fullName evidence="3">Uncharacterized protein</fullName>
    </submittedName>
</protein>
<dbReference type="AlphaFoldDB" id="A0A061S164"/>
<feature type="transmembrane region" description="Helical" evidence="2">
    <location>
        <begin position="193"/>
        <end position="212"/>
    </location>
</feature>
<feature type="transmembrane region" description="Helical" evidence="2">
    <location>
        <begin position="256"/>
        <end position="272"/>
    </location>
</feature>
<feature type="transmembrane region" description="Helical" evidence="2">
    <location>
        <begin position="54"/>
        <end position="75"/>
    </location>
</feature>
<evidence type="ECO:0000313" key="3">
    <source>
        <dbReference type="EMBL" id="JAC76615.1"/>
    </source>
</evidence>
<evidence type="ECO:0000256" key="2">
    <source>
        <dbReference type="SAM" id="Phobius"/>
    </source>
</evidence>
<sequence>MQQQTDDSSSGEKLKQSLSPAKDRKPNLPCSLLAAAGITGNPSSLPSVSRWTRASLVTSYAVLVTVELLVANGILVESVAIHDQSLSTPLTPRRGVILIWAVILVLQGFAVVDQALPSGYGDSWRSHVVQTIAIPWQIGWLSEAVCQAVLGRPWAVRVWIALASLLVAAAAFGSAMLELYGLRRKYALGPPSLQLYCMYLASTAINTAWVSFRAADGVLVASKALGASAATVEGLSVCLITAASAVAVWVVSKKKSTSYGLTVIWILVAVYSNQKRAMTGAICLLLMLIVGLATILSVVRKRQAPPDRDARLGPRDTSPLGKPGMEQC</sequence>
<keyword evidence="2" id="KW-0472">Membrane</keyword>
<name>A0A061S164_9CHLO</name>
<proteinExistence type="predicted"/>
<organism evidence="3">
    <name type="scientific">Tetraselmis sp. GSL018</name>
    <dbReference type="NCBI Taxonomy" id="582737"/>
    <lineage>
        <taxon>Eukaryota</taxon>
        <taxon>Viridiplantae</taxon>
        <taxon>Chlorophyta</taxon>
        <taxon>core chlorophytes</taxon>
        <taxon>Chlorodendrophyceae</taxon>
        <taxon>Chlorodendrales</taxon>
        <taxon>Chlorodendraceae</taxon>
        <taxon>Tetraselmis</taxon>
    </lineage>
</organism>
<feature type="transmembrane region" description="Helical" evidence="2">
    <location>
        <begin position="96"/>
        <end position="116"/>
    </location>
</feature>
<feature type="transmembrane region" description="Helical" evidence="2">
    <location>
        <begin position="278"/>
        <end position="299"/>
    </location>
</feature>
<evidence type="ECO:0000256" key="1">
    <source>
        <dbReference type="SAM" id="MobiDB-lite"/>
    </source>
</evidence>
<feature type="region of interest" description="Disordered" evidence="1">
    <location>
        <begin position="306"/>
        <end position="328"/>
    </location>
</feature>
<reference evidence="3" key="1">
    <citation type="submission" date="2014-05" db="EMBL/GenBank/DDBJ databases">
        <title>The transcriptome of the halophilic microalga Tetraselmis sp. GSL018 isolated from the Great Salt Lake, Utah.</title>
        <authorList>
            <person name="Jinkerson R.E."/>
            <person name="D'Adamo S."/>
            <person name="Posewitz M.C."/>
        </authorList>
    </citation>
    <scope>NUCLEOTIDE SEQUENCE</scope>
    <source>
        <strain evidence="3">GSL018</strain>
    </source>
</reference>
<dbReference type="PANTHER" id="PTHR33802:SF1">
    <property type="entry name" value="XK-RELATED PROTEIN"/>
    <property type="match status" value="1"/>
</dbReference>
<feature type="region of interest" description="Disordered" evidence="1">
    <location>
        <begin position="1"/>
        <end position="27"/>
    </location>
</feature>
<feature type="compositionally biased region" description="Basic and acidic residues" evidence="1">
    <location>
        <begin position="10"/>
        <end position="26"/>
    </location>
</feature>
<accession>A0A061S164</accession>
<keyword evidence="2" id="KW-0812">Transmembrane</keyword>
<keyword evidence="2" id="KW-1133">Transmembrane helix</keyword>
<dbReference type="EMBL" id="GBEZ01008950">
    <property type="protein sequence ID" value="JAC76615.1"/>
    <property type="molecule type" value="Transcribed_RNA"/>
</dbReference>
<feature type="transmembrane region" description="Helical" evidence="2">
    <location>
        <begin position="158"/>
        <end position="181"/>
    </location>
</feature>
<gene>
    <name evidence="3" type="ORF">TSPGSL018_19707</name>
</gene>
<dbReference type="PANTHER" id="PTHR33802">
    <property type="entry name" value="SI:CH211-161H7.5-RELATED"/>
    <property type="match status" value="1"/>
</dbReference>
<feature type="transmembrane region" description="Helical" evidence="2">
    <location>
        <begin position="224"/>
        <end position="249"/>
    </location>
</feature>